<organism evidence="2 3">
    <name type="scientific">Novipirellula rosea</name>
    <dbReference type="NCBI Taxonomy" id="1031540"/>
    <lineage>
        <taxon>Bacteria</taxon>
        <taxon>Pseudomonadati</taxon>
        <taxon>Planctomycetota</taxon>
        <taxon>Planctomycetia</taxon>
        <taxon>Pirellulales</taxon>
        <taxon>Pirellulaceae</taxon>
        <taxon>Novipirellula</taxon>
    </lineage>
</organism>
<dbReference type="Pfam" id="PF13376">
    <property type="entry name" value="OmdA"/>
    <property type="match status" value="1"/>
</dbReference>
<dbReference type="EMBL" id="BAABGA010000114">
    <property type="protein sequence ID" value="GAA4470778.1"/>
    <property type="molecule type" value="Genomic_DNA"/>
</dbReference>
<protein>
    <submittedName>
        <fullName evidence="2">YdeI family protein</fullName>
    </submittedName>
</protein>
<evidence type="ECO:0000313" key="3">
    <source>
        <dbReference type="Proteomes" id="UP001500840"/>
    </source>
</evidence>
<evidence type="ECO:0000259" key="1">
    <source>
        <dbReference type="Pfam" id="PF08818"/>
    </source>
</evidence>
<comment type="caution">
    <text evidence="2">The sequence shown here is derived from an EMBL/GenBank/DDBJ whole genome shotgun (WGS) entry which is preliminary data.</text>
</comment>
<dbReference type="InterPro" id="IPR042216">
    <property type="entry name" value="MitoNEET_CISD"/>
</dbReference>
<dbReference type="InterPro" id="IPR016786">
    <property type="entry name" value="YdeI_bac"/>
</dbReference>
<feature type="domain" description="YdhG-like" evidence="1">
    <location>
        <begin position="17"/>
        <end position="114"/>
    </location>
</feature>
<dbReference type="Proteomes" id="UP001500840">
    <property type="component" value="Unassembled WGS sequence"/>
</dbReference>
<name>A0ABP8NTD8_9BACT</name>
<keyword evidence="3" id="KW-1185">Reference proteome</keyword>
<accession>A0ABP8NTD8</accession>
<gene>
    <name evidence="2" type="ORF">GCM10023156_64540</name>
</gene>
<dbReference type="Gene3D" id="3.40.5.90">
    <property type="entry name" value="CDGSH iron-sulfur domain, mitoNEET-type"/>
    <property type="match status" value="1"/>
</dbReference>
<dbReference type="InterPro" id="IPR014922">
    <property type="entry name" value="YdhG-like"/>
</dbReference>
<sequence>MNRSQNVDEYLHENPKWQKELQALRTIALDCQLTEVMKWRVPCYTFQGKNVILISGLKEYCAISFMKGALLEDAKNILSKAGENTRAARLIRFTNVSEIVSLKTVLKSYVHEAIGLEKAGAKVDLQADRVINIPDELQSKLEESPALKSAFDALTPGRQRGYILHFSSAKQSKTRVSRIESCVQKILEGKGINDCTCGLSKKMPACDGSHKSIR</sequence>
<proteinExistence type="predicted"/>
<dbReference type="Pfam" id="PF08818">
    <property type="entry name" value="DUF1801"/>
    <property type="match status" value="1"/>
</dbReference>
<evidence type="ECO:0000313" key="2">
    <source>
        <dbReference type="EMBL" id="GAA4470778.1"/>
    </source>
</evidence>
<dbReference type="SUPFAM" id="SSF159888">
    <property type="entry name" value="YdhG-like"/>
    <property type="match status" value="1"/>
</dbReference>
<dbReference type="Gene3D" id="3.90.1150.200">
    <property type="match status" value="1"/>
</dbReference>
<dbReference type="RefSeq" id="WP_345327808.1">
    <property type="nucleotide sequence ID" value="NZ_BAABGA010000114.1"/>
</dbReference>
<dbReference type="PIRSF" id="PIRSF021308">
    <property type="entry name" value="UCP021308"/>
    <property type="match status" value="1"/>
</dbReference>
<reference evidence="3" key="1">
    <citation type="journal article" date="2019" name="Int. J. Syst. Evol. Microbiol.">
        <title>The Global Catalogue of Microorganisms (GCM) 10K type strain sequencing project: providing services to taxonomists for standard genome sequencing and annotation.</title>
        <authorList>
            <consortium name="The Broad Institute Genomics Platform"/>
            <consortium name="The Broad Institute Genome Sequencing Center for Infectious Disease"/>
            <person name="Wu L."/>
            <person name="Ma J."/>
        </authorList>
    </citation>
    <scope>NUCLEOTIDE SEQUENCE [LARGE SCALE GENOMIC DNA]</scope>
    <source>
        <strain evidence="3">JCM 17759</strain>
    </source>
</reference>